<proteinExistence type="predicted"/>
<organism evidence="2 3">
    <name type="scientific">Candidatus Colimorpha enterica</name>
    <dbReference type="NCBI Taxonomy" id="3083063"/>
    <lineage>
        <taxon>Bacteria</taxon>
        <taxon>Pseudomonadati</taxon>
        <taxon>Bacteroidota</taxon>
        <taxon>Bacteroidia</taxon>
        <taxon>Bacteroidales</taxon>
        <taxon>Candidatus Colimorpha</taxon>
    </lineage>
</organism>
<sequence length="79" mass="8091">MWLDGELILDVSDSTVTNGPICLVSVGSGEFSVDNVHIRAGVGLNPATGDGICAAAVVPAVLAVTFAAVSLGKRRRRLN</sequence>
<dbReference type="EMBL" id="CBFW010000153">
    <property type="protein sequence ID" value="CDC73228.1"/>
    <property type="molecule type" value="Genomic_DNA"/>
</dbReference>
<comment type="caution">
    <text evidence="2">The sequence shown here is derived from an EMBL/GenBank/DDBJ whole genome shotgun (WGS) entry which is preliminary data.</text>
</comment>
<feature type="transmembrane region" description="Helical" evidence="1">
    <location>
        <begin position="52"/>
        <end position="72"/>
    </location>
</feature>
<dbReference type="Proteomes" id="UP000017938">
    <property type="component" value="Unassembled WGS sequence"/>
</dbReference>
<keyword evidence="1" id="KW-0812">Transmembrane</keyword>
<protein>
    <submittedName>
        <fullName evidence="2">Uncharacterized protein</fullName>
    </submittedName>
</protein>
<evidence type="ECO:0000313" key="2">
    <source>
        <dbReference type="EMBL" id="CDC73228.1"/>
    </source>
</evidence>
<evidence type="ECO:0000256" key="1">
    <source>
        <dbReference type="SAM" id="Phobius"/>
    </source>
</evidence>
<reference evidence="2" key="1">
    <citation type="submission" date="2012-11" db="EMBL/GenBank/DDBJ databases">
        <title>Dependencies among metagenomic species, viruses, plasmids and units of genetic variation.</title>
        <authorList>
            <person name="Nielsen H.B."/>
            <person name="Almeida M."/>
            <person name="Juncker A.S."/>
            <person name="Rasmussen S."/>
            <person name="Li J."/>
            <person name="Sunagawa S."/>
            <person name="Plichta D."/>
            <person name="Gautier L."/>
            <person name="Le Chatelier E."/>
            <person name="Peletier E."/>
            <person name="Bonde I."/>
            <person name="Nielsen T."/>
            <person name="Manichanh C."/>
            <person name="Arumugam M."/>
            <person name="Batto J."/>
            <person name="Santos M.B.Q.D."/>
            <person name="Blom N."/>
            <person name="Borruel N."/>
            <person name="Burgdorf K.S."/>
            <person name="Boumezbeur F."/>
            <person name="Casellas F."/>
            <person name="Dore J."/>
            <person name="Guarner F."/>
            <person name="Hansen T."/>
            <person name="Hildebrand F."/>
            <person name="Kaas R.S."/>
            <person name="Kennedy S."/>
            <person name="Kristiansen K."/>
            <person name="Kultima J.R."/>
            <person name="Leonard P."/>
            <person name="Levenez F."/>
            <person name="Lund O."/>
            <person name="Moumen B."/>
            <person name="Le Paslier D."/>
            <person name="Pons N."/>
            <person name="Pedersen O."/>
            <person name="Prifti E."/>
            <person name="Qin J."/>
            <person name="Raes J."/>
            <person name="Tap J."/>
            <person name="Tims S."/>
            <person name="Ussery D.W."/>
            <person name="Yamada T."/>
            <person name="MetaHit consortium"/>
            <person name="Renault P."/>
            <person name="Sicheritz-Ponten T."/>
            <person name="Bork P."/>
            <person name="Wang J."/>
            <person name="Brunak S."/>
            <person name="Ehrlich S.D."/>
        </authorList>
    </citation>
    <scope>NUCLEOTIDE SEQUENCE [LARGE SCALE GENOMIC DNA]</scope>
</reference>
<keyword evidence="1" id="KW-0472">Membrane</keyword>
<keyword evidence="1" id="KW-1133">Transmembrane helix</keyword>
<gene>
    <name evidence="2" type="ORF">BN580_01184</name>
</gene>
<dbReference type="AlphaFoldDB" id="R6TIF6"/>
<evidence type="ECO:0000313" key="3">
    <source>
        <dbReference type="Proteomes" id="UP000017938"/>
    </source>
</evidence>
<name>R6TIF6_9BACT</name>
<accession>R6TIF6</accession>